<dbReference type="AlphaFoldDB" id="A0A1G4WKP2"/>
<dbReference type="STRING" id="1502745.SAMN02799620_03589"/>
<dbReference type="PIRSF" id="PIRSF010219">
    <property type="entry name" value="UCP010219"/>
    <property type="match status" value="1"/>
</dbReference>
<proteinExistence type="predicted"/>
<feature type="transmembrane region" description="Helical" evidence="1">
    <location>
        <begin position="39"/>
        <end position="65"/>
    </location>
</feature>
<evidence type="ECO:0008006" key="4">
    <source>
        <dbReference type="Google" id="ProtNLM"/>
    </source>
</evidence>
<gene>
    <name evidence="2" type="ORF">SAMN02799620_03589</name>
</gene>
<feature type="transmembrane region" description="Helical" evidence="1">
    <location>
        <begin position="77"/>
        <end position="94"/>
    </location>
</feature>
<name>A0A1G4WKP2_9MYCO</name>
<dbReference type="EMBL" id="FMUB01000007">
    <property type="protein sequence ID" value="SCX24100.1"/>
    <property type="molecule type" value="Genomic_DNA"/>
</dbReference>
<evidence type="ECO:0000313" key="2">
    <source>
        <dbReference type="EMBL" id="SCX24100.1"/>
    </source>
</evidence>
<keyword evidence="1" id="KW-1133">Transmembrane helix</keyword>
<feature type="transmembrane region" description="Helical" evidence="1">
    <location>
        <begin position="179"/>
        <end position="203"/>
    </location>
</feature>
<organism evidence="2 3">
    <name type="scientific">Mycolicibacterium fluoranthenivorans</name>
    <dbReference type="NCBI Taxonomy" id="258505"/>
    <lineage>
        <taxon>Bacteria</taxon>
        <taxon>Bacillati</taxon>
        <taxon>Actinomycetota</taxon>
        <taxon>Actinomycetes</taxon>
        <taxon>Mycobacteriales</taxon>
        <taxon>Mycobacteriaceae</taxon>
        <taxon>Mycolicibacterium</taxon>
    </lineage>
</organism>
<feature type="transmembrane region" description="Helical" evidence="1">
    <location>
        <begin position="148"/>
        <end position="167"/>
    </location>
</feature>
<feature type="transmembrane region" description="Helical" evidence="1">
    <location>
        <begin position="100"/>
        <end position="121"/>
    </location>
</feature>
<keyword evidence="1" id="KW-0472">Membrane</keyword>
<reference evidence="3" key="1">
    <citation type="submission" date="2016-10" db="EMBL/GenBank/DDBJ databases">
        <authorList>
            <person name="Varghese N."/>
            <person name="Submissions S."/>
        </authorList>
    </citation>
    <scope>NUCLEOTIDE SEQUENCE [LARGE SCALE GENOMIC DNA]</scope>
    <source>
        <strain evidence="3">UNC267MFSha1.1M11</strain>
    </source>
</reference>
<evidence type="ECO:0000256" key="1">
    <source>
        <dbReference type="SAM" id="Phobius"/>
    </source>
</evidence>
<evidence type="ECO:0000313" key="3">
    <source>
        <dbReference type="Proteomes" id="UP000199707"/>
    </source>
</evidence>
<accession>A0A1G4WKP2</accession>
<keyword evidence="1" id="KW-0812">Transmembrane</keyword>
<dbReference type="InterPro" id="IPR016566">
    <property type="entry name" value="UCP010219"/>
</dbReference>
<sequence length="214" mass="22926">MPAHVPSVDMTDTRSPAATLLAHAGGVRGLIHTALPVTVFAATSAVAGLVPAVAAAVGVAVVILVWQLVRRASTRPALFGFAGVLVCAGLAFVTGEARDFYLPGIWMYLGMAIAFTVSVLIRRPLVGVVWARVTGRDDSWRAIRRARLAFDAVTVVMALVSWTRFFVQYHLYESNQAELLAIARVAMGWPVFAVTSSLIYLAIRTAIRAVPRPG</sequence>
<protein>
    <recommendedName>
        <fullName evidence="4">DUF3159 domain-containing protein</fullName>
    </recommendedName>
</protein>
<dbReference type="Proteomes" id="UP000199707">
    <property type="component" value="Unassembled WGS sequence"/>
</dbReference>
<dbReference type="Pfam" id="PF11361">
    <property type="entry name" value="DUF3159"/>
    <property type="match status" value="1"/>
</dbReference>